<protein>
    <submittedName>
        <fullName evidence="1">Uncharacterized protein</fullName>
    </submittedName>
</protein>
<reference evidence="1 2" key="1">
    <citation type="journal article" date="2018" name="Mol. Biol. Evol.">
        <title>Broad Genomic Sampling Reveals a Smut Pathogenic Ancestry of the Fungal Clade Ustilaginomycotina.</title>
        <authorList>
            <person name="Kijpornyongpan T."/>
            <person name="Mondo S.J."/>
            <person name="Barry K."/>
            <person name="Sandor L."/>
            <person name="Lee J."/>
            <person name="Lipzen A."/>
            <person name="Pangilinan J."/>
            <person name="LaButti K."/>
            <person name="Hainaut M."/>
            <person name="Henrissat B."/>
            <person name="Grigoriev I.V."/>
            <person name="Spatafora J.W."/>
            <person name="Aime M.C."/>
        </authorList>
    </citation>
    <scope>NUCLEOTIDE SEQUENCE [LARGE SCALE GENOMIC DNA]</scope>
    <source>
        <strain evidence="1 2">MCA 4658</strain>
    </source>
</reference>
<dbReference type="RefSeq" id="XP_025367732.1">
    <property type="nucleotide sequence ID" value="XM_025514507.1"/>
</dbReference>
<evidence type="ECO:0000313" key="1">
    <source>
        <dbReference type="EMBL" id="PWN40572.1"/>
    </source>
</evidence>
<dbReference type="InParanoid" id="A0A316VSV8"/>
<name>A0A316VSV8_9BASI</name>
<dbReference type="GeneID" id="37036377"/>
<accession>A0A316VSV8</accession>
<dbReference type="AlphaFoldDB" id="A0A316VSV8"/>
<keyword evidence="2" id="KW-1185">Reference proteome</keyword>
<proteinExistence type="predicted"/>
<gene>
    <name evidence="1" type="ORF">IE81DRAFT_325442</name>
</gene>
<dbReference type="Proteomes" id="UP000245783">
    <property type="component" value="Unassembled WGS sequence"/>
</dbReference>
<evidence type="ECO:0000313" key="2">
    <source>
        <dbReference type="Proteomes" id="UP000245783"/>
    </source>
</evidence>
<dbReference type="EMBL" id="KZ819413">
    <property type="protein sequence ID" value="PWN40572.1"/>
    <property type="molecule type" value="Genomic_DNA"/>
</dbReference>
<sequence>MGLLLLHTSVRLRCCATRAMAIHKQASTLSSNAPSYSHCSLLSSSSARRSLCLLAPHSPPRQLSKIGTKAIVMSLRLARPNQLLCSVDGGQALKQSKVCIM</sequence>
<organism evidence="1 2">
    <name type="scientific">Ceraceosorus guamensis</name>
    <dbReference type="NCBI Taxonomy" id="1522189"/>
    <lineage>
        <taxon>Eukaryota</taxon>
        <taxon>Fungi</taxon>
        <taxon>Dikarya</taxon>
        <taxon>Basidiomycota</taxon>
        <taxon>Ustilaginomycotina</taxon>
        <taxon>Exobasidiomycetes</taxon>
        <taxon>Ceraceosorales</taxon>
        <taxon>Ceraceosoraceae</taxon>
        <taxon>Ceraceosorus</taxon>
    </lineage>
</organism>